<feature type="transmembrane region" description="Helical" evidence="6">
    <location>
        <begin position="6"/>
        <end position="26"/>
    </location>
</feature>
<comment type="subcellular location">
    <subcellularLocation>
        <location evidence="1 6">Cell membrane</location>
        <topology evidence="1 6">Multi-pass membrane protein</topology>
    </subcellularLocation>
</comment>
<evidence type="ECO:0000256" key="1">
    <source>
        <dbReference type="ARBA" id="ARBA00004651"/>
    </source>
</evidence>
<dbReference type="EMBL" id="ABVL01000038">
    <property type="protein sequence ID" value="EDY16167.1"/>
    <property type="molecule type" value="Genomic_DNA"/>
</dbReference>
<protein>
    <recommendedName>
        <fullName evidence="6">TVP38/TMEM64 family membrane protein</fullName>
    </recommendedName>
</protein>
<feature type="transmembrane region" description="Helical" evidence="6">
    <location>
        <begin position="47"/>
        <end position="73"/>
    </location>
</feature>
<keyword evidence="2 6" id="KW-1003">Cell membrane</keyword>
<feature type="transmembrane region" description="Helical" evidence="6">
    <location>
        <begin position="163"/>
        <end position="183"/>
    </location>
</feature>
<feature type="transmembrane region" description="Helical" evidence="6">
    <location>
        <begin position="203"/>
        <end position="225"/>
    </location>
</feature>
<feature type="transmembrane region" description="Helical" evidence="6">
    <location>
        <begin position="79"/>
        <end position="102"/>
    </location>
</feature>
<evidence type="ECO:0000256" key="5">
    <source>
        <dbReference type="ARBA" id="ARBA00023136"/>
    </source>
</evidence>
<dbReference type="STRING" id="497964.CfE428DRAFT_6271"/>
<gene>
    <name evidence="9" type="ORF">CfE428DRAFT_6271</name>
</gene>
<feature type="domain" description="VTT" evidence="8">
    <location>
        <begin position="65"/>
        <end position="183"/>
    </location>
</feature>
<dbReference type="Pfam" id="PF09335">
    <property type="entry name" value="VTT_dom"/>
    <property type="match status" value="1"/>
</dbReference>
<evidence type="ECO:0000256" key="2">
    <source>
        <dbReference type="ARBA" id="ARBA00022475"/>
    </source>
</evidence>
<dbReference type="AlphaFoldDB" id="B4DBI0"/>
<dbReference type="InParanoid" id="B4DBI0"/>
<dbReference type="InterPro" id="IPR032816">
    <property type="entry name" value="VTT_dom"/>
</dbReference>
<dbReference type="PANTHER" id="PTHR12677">
    <property type="entry name" value="GOLGI APPARATUS MEMBRANE PROTEIN TVP38-RELATED"/>
    <property type="match status" value="1"/>
</dbReference>
<keyword evidence="4 6" id="KW-1133">Transmembrane helix</keyword>
<reference evidence="9 10" key="1">
    <citation type="journal article" date="2011" name="J. Bacteriol.">
        <title>Genome sequence of Chthoniobacter flavus Ellin428, an aerobic heterotrophic soil bacterium.</title>
        <authorList>
            <person name="Kant R."/>
            <person name="van Passel M.W."/>
            <person name="Palva A."/>
            <person name="Lucas S."/>
            <person name="Lapidus A."/>
            <person name="Glavina Del Rio T."/>
            <person name="Dalin E."/>
            <person name="Tice H."/>
            <person name="Bruce D."/>
            <person name="Goodwin L."/>
            <person name="Pitluck S."/>
            <person name="Larimer F.W."/>
            <person name="Land M.L."/>
            <person name="Hauser L."/>
            <person name="Sangwan P."/>
            <person name="de Vos W.M."/>
            <person name="Janssen P.H."/>
            <person name="Smidt H."/>
        </authorList>
    </citation>
    <scope>NUCLEOTIDE SEQUENCE [LARGE SCALE GENOMIC DNA]</scope>
    <source>
        <strain evidence="9 10">Ellin428</strain>
    </source>
</reference>
<dbReference type="PANTHER" id="PTHR12677:SF59">
    <property type="entry name" value="GOLGI APPARATUS MEMBRANE PROTEIN TVP38-RELATED"/>
    <property type="match status" value="1"/>
</dbReference>
<dbReference type="GO" id="GO:0005886">
    <property type="term" value="C:plasma membrane"/>
    <property type="evidence" value="ECO:0007669"/>
    <property type="project" value="UniProtKB-SubCell"/>
</dbReference>
<dbReference type="Proteomes" id="UP000005824">
    <property type="component" value="Unassembled WGS sequence"/>
</dbReference>
<evidence type="ECO:0000256" key="7">
    <source>
        <dbReference type="SAM" id="MobiDB-lite"/>
    </source>
</evidence>
<evidence type="ECO:0000256" key="3">
    <source>
        <dbReference type="ARBA" id="ARBA00022692"/>
    </source>
</evidence>
<keyword evidence="5 6" id="KW-0472">Membrane</keyword>
<evidence type="ECO:0000259" key="8">
    <source>
        <dbReference type="Pfam" id="PF09335"/>
    </source>
</evidence>
<organism evidence="9 10">
    <name type="scientific">Chthoniobacter flavus Ellin428</name>
    <dbReference type="NCBI Taxonomy" id="497964"/>
    <lineage>
        <taxon>Bacteria</taxon>
        <taxon>Pseudomonadati</taxon>
        <taxon>Verrucomicrobiota</taxon>
        <taxon>Spartobacteria</taxon>
        <taxon>Chthoniobacterales</taxon>
        <taxon>Chthoniobacteraceae</taxon>
        <taxon>Chthoniobacter</taxon>
    </lineage>
</organism>
<comment type="similarity">
    <text evidence="6">Belongs to the TVP38/TMEM64 family.</text>
</comment>
<keyword evidence="3 6" id="KW-0812">Transmembrane</keyword>
<evidence type="ECO:0000256" key="6">
    <source>
        <dbReference type="RuleBase" id="RU366058"/>
    </source>
</evidence>
<proteinExistence type="inferred from homology"/>
<dbReference type="InterPro" id="IPR015414">
    <property type="entry name" value="TMEM64"/>
</dbReference>
<evidence type="ECO:0000313" key="9">
    <source>
        <dbReference type="EMBL" id="EDY16167.1"/>
    </source>
</evidence>
<accession>B4DBI0</accession>
<sequence length="258" mass="28378">MSKFKRALYLQFAGLALAAGVVAWLAHRYPVVEYIVRLQQKIGAMEFWGAVLYPLLYGACNVLLLPGGVLAIGSGLFFGIWWGFALNLIGNVGGAAVSFFISRKLGRGWVARKFLQKRKWAALDAAIAKDGWKIIFFSQVHPLFPSSLLNYLYGVTRIRFGTCMLWVALGQAPGLFLYAYFGTMAQYGLKIWQGKTHPHPIEYVVWLGGLALTFVATMALARIALRALAEAEKEARKGEFPDAAELAAAETKPVEADA</sequence>
<keyword evidence="10" id="KW-1185">Reference proteome</keyword>
<dbReference type="eggNOG" id="COG0398">
    <property type="taxonomic scope" value="Bacteria"/>
</dbReference>
<name>B4DBI0_9BACT</name>
<feature type="region of interest" description="Disordered" evidence="7">
    <location>
        <begin position="237"/>
        <end position="258"/>
    </location>
</feature>
<evidence type="ECO:0000313" key="10">
    <source>
        <dbReference type="Proteomes" id="UP000005824"/>
    </source>
</evidence>
<comment type="caution">
    <text evidence="9">The sequence shown here is derived from an EMBL/GenBank/DDBJ whole genome shotgun (WGS) entry which is preliminary data.</text>
</comment>
<dbReference type="RefSeq" id="WP_006983589.1">
    <property type="nucleotide sequence ID" value="NZ_ABVL01000038.1"/>
</dbReference>
<evidence type="ECO:0000256" key="4">
    <source>
        <dbReference type="ARBA" id="ARBA00022989"/>
    </source>
</evidence>